<feature type="signal peptide" evidence="1">
    <location>
        <begin position="1"/>
        <end position="28"/>
    </location>
</feature>
<reference evidence="2 3" key="1">
    <citation type="submission" date="2018-10" db="EMBL/GenBank/DDBJ databases">
        <title>Genomic Encyclopedia of Archaeal and Bacterial Type Strains, Phase II (KMG-II): from individual species to whole genera.</title>
        <authorList>
            <person name="Goeker M."/>
        </authorList>
    </citation>
    <scope>NUCLEOTIDE SEQUENCE [LARGE SCALE GENOMIC DNA]</scope>
    <source>
        <strain evidence="2 3">DSM 45657</strain>
    </source>
</reference>
<dbReference type="RefSeq" id="WP_147459867.1">
    <property type="nucleotide sequence ID" value="NZ_RCDD01000001.1"/>
</dbReference>
<gene>
    <name evidence="2" type="ORF">CLV68_0679</name>
</gene>
<organism evidence="2 3">
    <name type="scientific">Actinokineospora cianjurensis</name>
    <dbReference type="NCBI Taxonomy" id="585224"/>
    <lineage>
        <taxon>Bacteria</taxon>
        <taxon>Bacillati</taxon>
        <taxon>Actinomycetota</taxon>
        <taxon>Actinomycetes</taxon>
        <taxon>Pseudonocardiales</taxon>
        <taxon>Pseudonocardiaceae</taxon>
        <taxon>Actinokineospora</taxon>
    </lineage>
</organism>
<keyword evidence="3" id="KW-1185">Reference proteome</keyword>
<evidence type="ECO:0000256" key="1">
    <source>
        <dbReference type="SAM" id="SignalP"/>
    </source>
</evidence>
<protein>
    <recommendedName>
        <fullName evidence="4">Tachylectin</fullName>
    </recommendedName>
</protein>
<dbReference type="AlphaFoldDB" id="A0A421B7J3"/>
<proteinExistence type="predicted"/>
<dbReference type="Proteomes" id="UP000282454">
    <property type="component" value="Unassembled WGS sequence"/>
</dbReference>
<dbReference type="EMBL" id="RCDD01000001">
    <property type="protein sequence ID" value="RLK60180.1"/>
    <property type="molecule type" value="Genomic_DNA"/>
</dbReference>
<evidence type="ECO:0008006" key="4">
    <source>
        <dbReference type="Google" id="ProtNLM"/>
    </source>
</evidence>
<name>A0A421B7J3_9PSEU</name>
<comment type="caution">
    <text evidence="2">The sequence shown here is derived from an EMBL/GenBank/DDBJ whole genome shotgun (WGS) entry which is preliminary data.</text>
</comment>
<feature type="chain" id="PRO_5019587196" description="Tachylectin" evidence="1">
    <location>
        <begin position="29"/>
        <end position="265"/>
    </location>
</feature>
<sequence>MFRALGRRRAVLLLAVAALITAPGPATATTTTQPLPDGTFIRDVGEGSVYRIAGGAPIYVSAWAAFGGQQPYVDISHAQLLTLPEYPTDGTFIRGTATGYVYRIAGGAPVYVSTWTAFGGPQPTTDVDQVAIQNAGRGGKWNHIRYNPADQTFVRGTATGQVYTFAGGAPIYVSNWAAVGGERPAVNVDQAALDNAGSGGPYDHVRYYPEQGTPLVTLDNRYWTVGEGVARRIEPGDFSSTLVDLLAVLNAGQPGQWSHLIGHVA</sequence>
<dbReference type="OrthoDB" id="2677885at2"/>
<accession>A0A421B7J3</accession>
<keyword evidence="1" id="KW-0732">Signal</keyword>
<evidence type="ECO:0000313" key="2">
    <source>
        <dbReference type="EMBL" id="RLK60180.1"/>
    </source>
</evidence>
<evidence type="ECO:0000313" key="3">
    <source>
        <dbReference type="Proteomes" id="UP000282454"/>
    </source>
</evidence>